<dbReference type="Proteomes" id="UP000006094">
    <property type="component" value="Chromosome"/>
</dbReference>
<dbReference type="InterPro" id="IPR023867">
    <property type="entry name" value="Sulphatase_maturase_rSAM"/>
</dbReference>
<dbReference type="GO" id="GO:0051536">
    <property type="term" value="F:iron-sulfur cluster binding"/>
    <property type="evidence" value="ECO:0007669"/>
    <property type="project" value="UniProtKB-KW"/>
</dbReference>
<dbReference type="Pfam" id="PF04055">
    <property type="entry name" value="Radical_SAM"/>
    <property type="match status" value="1"/>
</dbReference>
<accession>K0AYK7</accession>
<evidence type="ECO:0000256" key="3">
    <source>
        <dbReference type="ARBA" id="ARBA00022723"/>
    </source>
</evidence>
<dbReference type="InterPro" id="IPR023885">
    <property type="entry name" value="4Fe4S-binding_SPASM_dom"/>
</dbReference>
<evidence type="ECO:0000256" key="5">
    <source>
        <dbReference type="ARBA" id="ARBA00023014"/>
    </source>
</evidence>
<dbReference type="InterPro" id="IPR007197">
    <property type="entry name" value="rSAM"/>
</dbReference>
<comment type="cofactor">
    <cofactor evidence="1">
        <name>[4Fe-4S] cluster</name>
        <dbReference type="ChEBI" id="CHEBI:49883"/>
    </cofactor>
</comment>
<dbReference type="OrthoDB" id="9808591at2"/>
<dbReference type="SFLD" id="SFLDS00029">
    <property type="entry name" value="Radical_SAM"/>
    <property type="match status" value="1"/>
</dbReference>
<sequence>MFHTIDINKRKYLFLPNSLFLFDFDSEIMQIANDIGKIDGFNNRIDTNNKKVIKDYLEKDKKAEQYNKEFINKFNSSKIRITGCEINVFYGCNLACKYCFACDGGHGKQYTMTKEIARKTIDYILDNSEESPKIKVTIIGGEPLLNMSAFKEIIEYGSIEAKKRNKKIYFATTTNGTLLDANNVNIFEKHNIPYMVSLDSHIKETNDYLRPGKNGESSYDDIMSNWPLITKTKKSSVHVTVTPHNKNIFEIAQNLFDQGVYHIHFFEVKTDNEDLQFTVDDIEYLKKEYEKLSDLIIQKITEGKNISCYPLLNYLDKLHYKKPVFLTCGTFNNRVSFAPDGNIYPCDMLMWDKYKIGNINEGIYKDRIIEIKELLNNEDNCEECWARYLCGGECLADKLWENKEQKALRCDLKRHVLSLKLYIYDYIVKNFKDFDFNKY</sequence>
<evidence type="ECO:0000259" key="6">
    <source>
        <dbReference type="PROSITE" id="PS51918"/>
    </source>
</evidence>
<dbReference type="Gene3D" id="3.20.20.70">
    <property type="entry name" value="Aldolase class I"/>
    <property type="match status" value="1"/>
</dbReference>
<keyword evidence="4" id="KW-0408">Iron</keyword>
<dbReference type="AlphaFoldDB" id="K0AYK7"/>
<dbReference type="InterPro" id="IPR058240">
    <property type="entry name" value="rSAM_sf"/>
</dbReference>
<dbReference type="SUPFAM" id="SSF102114">
    <property type="entry name" value="Radical SAM enzymes"/>
    <property type="match status" value="1"/>
</dbReference>
<dbReference type="KEGG" id="cad:Curi_c07790"/>
<evidence type="ECO:0000313" key="7">
    <source>
        <dbReference type="EMBL" id="AFS77852.1"/>
    </source>
</evidence>
<dbReference type="RefSeq" id="WP_014966989.1">
    <property type="nucleotide sequence ID" value="NC_018664.1"/>
</dbReference>
<keyword evidence="3" id="KW-0479">Metal-binding</keyword>
<dbReference type="STRING" id="1128398.Curi_c07790"/>
<proteinExistence type="predicted"/>
<evidence type="ECO:0000256" key="2">
    <source>
        <dbReference type="ARBA" id="ARBA00022691"/>
    </source>
</evidence>
<dbReference type="CDD" id="cd01335">
    <property type="entry name" value="Radical_SAM"/>
    <property type="match status" value="1"/>
</dbReference>
<dbReference type="NCBIfam" id="TIGR04085">
    <property type="entry name" value="rSAM_more_4Fe4S"/>
    <property type="match status" value="1"/>
</dbReference>
<dbReference type="PANTHER" id="PTHR43273">
    <property type="entry name" value="ANAEROBIC SULFATASE-MATURATING ENZYME HOMOLOG ASLB-RELATED"/>
    <property type="match status" value="1"/>
</dbReference>
<protein>
    <submittedName>
        <fullName evidence="7">Radical SAM domain-containing protein</fullName>
    </submittedName>
</protein>
<dbReference type="PROSITE" id="PS51918">
    <property type="entry name" value="RADICAL_SAM"/>
    <property type="match status" value="1"/>
</dbReference>
<evidence type="ECO:0000313" key="8">
    <source>
        <dbReference type="Proteomes" id="UP000006094"/>
    </source>
</evidence>
<dbReference type="SFLD" id="SFLDG01384">
    <property type="entry name" value="thioether_bond_formation_requi"/>
    <property type="match status" value="1"/>
</dbReference>
<gene>
    <name evidence="7" type="ordered locus">Curi_c07790</name>
</gene>
<keyword evidence="8" id="KW-1185">Reference proteome</keyword>
<reference evidence="7 8" key="1">
    <citation type="journal article" date="2012" name="PLoS ONE">
        <title>The purine-utilizing bacterium Clostridium acidurici 9a: a genome-guided metabolic reconsideration.</title>
        <authorList>
            <person name="Hartwich K."/>
            <person name="Poehlein A."/>
            <person name="Daniel R."/>
        </authorList>
    </citation>
    <scope>NUCLEOTIDE SEQUENCE [LARGE SCALE GENOMIC DNA]</scope>
    <source>
        <strain evidence="8">ATCC 7906 / DSM 604 / BCRC 14475 / CIP 104303 / KCTC 5404 / NCIMB 10678 / 9a</strain>
    </source>
</reference>
<dbReference type="SFLD" id="SFLDG01067">
    <property type="entry name" value="SPASM/twitch_domain_containing"/>
    <property type="match status" value="1"/>
</dbReference>
<dbReference type="SFLD" id="SFLDG01386">
    <property type="entry name" value="main_SPASM_domain-containing"/>
    <property type="match status" value="1"/>
</dbReference>
<feature type="domain" description="Radical SAM core" evidence="6">
    <location>
        <begin position="76"/>
        <end position="302"/>
    </location>
</feature>
<keyword evidence="2" id="KW-0949">S-adenosyl-L-methionine</keyword>
<dbReference type="GO" id="GO:0046872">
    <property type="term" value="F:metal ion binding"/>
    <property type="evidence" value="ECO:0007669"/>
    <property type="project" value="UniProtKB-KW"/>
</dbReference>
<dbReference type="HOGENOM" id="CLU_009273_4_4_9"/>
<dbReference type="EMBL" id="CP003326">
    <property type="protein sequence ID" value="AFS77852.1"/>
    <property type="molecule type" value="Genomic_DNA"/>
</dbReference>
<dbReference type="PANTHER" id="PTHR43273:SF8">
    <property type="entry name" value="RADICAL SAM DOMAIN PROTEIN"/>
    <property type="match status" value="1"/>
</dbReference>
<evidence type="ECO:0000256" key="1">
    <source>
        <dbReference type="ARBA" id="ARBA00001966"/>
    </source>
</evidence>
<organism evidence="7 8">
    <name type="scientific">Gottschalkia acidurici (strain ATCC 7906 / DSM 604 / BCRC 14475 / CIP 104303 / KCTC 5404 / NCIMB 10678 / 9a)</name>
    <name type="common">Clostridium acidurici</name>
    <dbReference type="NCBI Taxonomy" id="1128398"/>
    <lineage>
        <taxon>Bacteria</taxon>
        <taxon>Bacillati</taxon>
        <taxon>Bacillota</taxon>
        <taxon>Tissierellia</taxon>
        <taxon>Tissierellales</taxon>
        <taxon>Gottschalkiaceae</taxon>
        <taxon>Gottschalkia</taxon>
    </lineage>
</organism>
<dbReference type="InterPro" id="IPR013785">
    <property type="entry name" value="Aldolase_TIM"/>
</dbReference>
<dbReference type="GO" id="GO:0016491">
    <property type="term" value="F:oxidoreductase activity"/>
    <property type="evidence" value="ECO:0007669"/>
    <property type="project" value="InterPro"/>
</dbReference>
<dbReference type="eggNOG" id="COG0641">
    <property type="taxonomic scope" value="Bacteria"/>
</dbReference>
<name>K0AYK7_GOTA9</name>
<evidence type="ECO:0000256" key="4">
    <source>
        <dbReference type="ARBA" id="ARBA00023004"/>
    </source>
</evidence>
<keyword evidence="5" id="KW-0411">Iron-sulfur</keyword>